<dbReference type="EMBL" id="PPTT01000005">
    <property type="protein sequence ID" value="RDB70469.1"/>
    <property type="molecule type" value="Genomic_DNA"/>
</dbReference>
<organism evidence="5 7">
    <name type="scientific">Eggerthella sinensis</name>
    <dbReference type="NCBI Taxonomy" id="242230"/>
    <lineage>
        <taxon>Bacteria</taxon>
        <taxon>Bacillati</taxon>
        <taxon>Actinomycetota</taxon>
        <taxon>Coriobacteriia</taxon>
        <taxon>Eggerthellales</taxon>
        <taxon>Eggerthellaceae</taxon>
        <taxon>Eggerthella</taxon>
    </lineage>
</organism>
<keyword evidence="1" id="KW-0808">Transferase</keyword>
<dbReference type="InterPro" id="IPR025877">
    <property type="entry name" value="MobA-like_NTP_Trfase"/>
</dbReference>
<dbReference type="Gene3D" id="3.30.200.20">
    <property type="entry name" value="Phosphorylase Kinase, domain 1"/>
    <property type="match status" value="1"/>
</dbReference>
<dbReference type="CDD" id="cd02523">
    <property type="entry name" value="PC_cytidylyltransferase"/>
    <property type="match status" value="1"/>
</dbReference>
<protein>
    <submittedName>
        <fullName evidence="5">MarR family transcriptional regulator</fullName>
    </submittedName>
</protein>
<evidence type="ECO:0000256" key="1">
    <source>
        <dbReference type="ARBA" id="ARBA00022679"/>
    </source>
</evidence>
<evidence type="ECO:0000259" key="3">
    <source>
        <dbReference type="Pfam" id="PF12804"/>
    </source>
</evidence>
<dbReference type="Pfam" id="PF12804">
    <property type="entry name" value="NTP_transf_3"/>
    <property type="match status" value="1"/>
</dbReference>
<dbReference type="SUPFAM" id="SSF56112">
    <property type="entry name" value="Protein kinase-like (PK-like)"/>
    <property type="match status" value="1"/>
</dbReference>
<feature type="domain" description="MobA-like NTP transferase" evidence="3">
    <location>
        <begin position="70"/>
        <end position="147"/>
    </location>
</feature>
<dbReference type="CDD" id="cd05151">
    <property type="entry name" value="ChoK-like"/>
    <property type="match status" value="1"/>
</dbReference>
<dbReference type="SUPFAM" id="SSF53448">
    <property type="entry name" value="Nucleotide-diphospho-sugar transferases"/>
    <property type="match status" value="1"/>
</dbReference>
<gene>
    <name evidence="4" type="ORF">C1876_04365</name>
    <name evidence="5" type="ORF">DMP09_04870</name>
</gene>
<evidence type="ECO:0000313" key="6">
    <source>
        <dbReference type="Proteomes" id="UP000253817"/>
    </source>
</evidence>
<evidence type="ECO:0000313" key="5">
    <source>
        <dbReference type="EMBL" id="RNM42466.1"/>
    </source>
</evidence>
<dbReference type="Gene3D" id="3.90.1200.10">
    <property type="match status" value="1"/>
</dbReference>
<dbReference type="InterPro" id="IPR050065">
    <property type="entry name" value="GlmU-like"/>
</dbReference>
<evidence type="ECO:0000313" key="4">
    <source>
        <dbReference type="EMBL" id="RDB70469.1"/>
    </source>
</evidence>
<dbReference type="InterPro" id="IPR011009">
    <property type="entry name" value="Kinase-like_dom_sf"/>
</dbReference>
<evidence type="ECO:0000313" key="7">
    <source>
        <dbReference type="Proteomes" id="UP000270112"/>
    </source>
</evidence>
<dbReference type="AlphaFoldDB" id="A0A3N0J0E2"/>
<dbReference type="Gene3D" id="3.90.550.10">
    <property type="entry name" value="Spore Coat Polysaccharide Biosynthesis Protein SpsA, Chain A"/>
    <property type="match status" value="1"/>
</dbReference>
<proteinExistence type="predicted"/>
<dbReference type="RefSeq" id="WP_114545497.1">
    <property type="nucleotide sequence ID" value="NZ_PPTT01000005.1"/>
</dbReference>
<evidence type="ECO:0000256" key="2">
    <source>
        <dbReference type="ARBA" id="ARBA00022695"/>
    </source>
</evidence>
<dbReference type="PANTHER" id="PTHR43584">
    <property type="entry name" value="NUCLEOTIDYL TRANSFERASE"/>
    <property type="match status" value="1"/>
</dbReference>
<dbReference type="Pfam" id="PF13412">
    <property type="entry name" value="HTH_24"/>
    <property type="match status" value="1"/>
</dbReference>
<dbReference type="GO" id="GO:0016779">
    <property type="term" value="F:nucleotidyltransferase activity"/>
    <property type="evidence" value="ECO:0007669"/>
    <property type="project" value="UniProtKB-KW"/>
</dbReference>
<dbReference type="Pfam" id="PF01633">
    <property type="entry name" value="Choline_kinase"/>
    <property type="match status" value="1"/>
</dbReference>
<dbReference type="EMBL" id="QICC01000012">
    <property type="protein sequence ID" value="RNM42466.1"/>
    <property type="molecule type" value="Genomic_DNA"/>
</dbReference>
<reference evidence="7" key="2">
    <citation type="submission" date="2018-05" db="EMBL/GenBank/DDBJ databases">
        <title>Genome Sequencing of selected type strains of the family Eggerthellaceae.</title>
        <authorList>
            <person name="Danylec N."/>
            <person name="Stoll D.A."/>
            <person name="Doetsch A."/>
            <person name="Huch M."/>
        </authorList>
    </citation>
    <scope>NUCLEOTIDE SEQUENCE [LARGE SCALE GENOMIC DNA]</scope>
    <source>
        <strain evidence="7">DSM 16107</strain>
    </source>
</reference>
<sequence>MSLEKNEFKVLIALMDENLYTQRALAEATGLSLGSVNRLCQVLRERGLMDGFYLTAEGYEALAPYKVENAIIMAAGLSSRFAPLSYEKPKGVLTVRGEVLIERQIRQLLEAGIDDITLVVGYMKEAFFYLEDAMGVKILVNEEYATRNNNSTLMLVREQLGNTYICSSDDYFTENVFEPYVYEAYYAGMFFEGPTDEYCMRTGRDDRIVGVTVGGSDSYGMLGHAYFDHAFSQTFSELLEREYRLPDTAPKLWEDIYRDHLKELRMVLRPYEAGVIYEFDSLSDLKQFDQDFLMNVDSKILDNICRTLRCERSEIEGVVPIKEGLTNLSFKFSIGETSYVYRHPGLGTSEIINRASEAYSQTIAKKLGIDETFVYQDPIAGWKLSNYMEDCVPFDYHNWGQVTRALSLIKKLHESGETSEWEFGVYDKAQELVGLLSKRSYPSFPDFDEINEKASQLNDLVGRDNVAYCLCHNDFYSPNFLVKGDEMSLIDWEYSAMSDYASDLGTFICCSDYDFEDAERVIATYFGRKPTRDERRHCLAYVALAAYYWFVWALYKESAGDPVGEWLYLWYRSVRAYSAKALPLYDVHSN</sequence>
<dbReference type="InterPro" id="IPR029044">
    <property type="entry name" value="Nucleotide-diphossugar_trans"/>
</dbReference>
<dbReference type="InterPro" id="IPR036390">
    <property type="entry name" value="WH_DNA-bd_sf"/>
</dbReference>
<reference evidence="5" key="3">
    <citation type="journal article" date="2019" name="Microbiol. Resour. Announc.">
        <title>Draft Genome Sequences of Type Strains of Gordonibacter faecihominis, Paraeggerthella hongkongensis, Parvibacter caecicola,Slackia equolifaciens, Slackia faecicanis, and Slackia isoflavoniconvertens.</title>
        <authorList>
            <person name="Danylec N."/>
            <person name="Stoll D.A."/>
            <person name="Dotsch A."/>
            <person name="Huch M."/>
        </authorList>
    </citation>
    <scope>NUCLEOTIDE SEQUENCE</scope>
    <source>
        <strain evidence="5">DSM 16107</strain>
    </source>
</reference>
<accession>A0A3N0J0E2</accession>
<reference evidence="4 6" key="1">
    <citation type="journal article" date="2018" name="Elife">
        <title>Discovery and characterization of a prevalent human gut bacterial enzyme sufficient for the inactivation of a family of plant toxins.</title>
        <authorList>
            <person name="Koppel N."/>
            <person name="Bisanz J.E."/>
            <person name="Pandelia M.E."/>
            <person name="Turnbaugh P.J."/>
            <person name="Balskus E.P."/>
        </authorList>
    </citation>
    <scope>NUCLEOTIDE SEQUENCE [LARGE SCALE GENOMIC DNA]</scope>
    <source>
        <strain evidence="4 6">DSM 16107</strain>
    </source>
</reference>
<comment type="caution">
    <text evidence="5">The sequence shown here is derived from an EMBL/GenBank/DDBJ whole genome shotgun (WGS) entry which is preliminary data.</text>
</comment>
<dbReference type="Proteomes" id="UP000270112">
    <property type="component" value="Unassembled WGS sequence"/>
</dbReference>
<dbReference type="SUPFAM" id="SSF46785">
    <property type="entry name" value="Winged helix' DNA-binding domain"/>
    <property type="match status" value="1"/>
</dbReference>
<keyword evidence="6" id="KW-1185">Reference proteome</keyword>
<dbReference type="PANTHER" id="PTHR43584:SF5">
    <property type="entry name" value="PROTEIN LICC"/>
    <property type="match status" value="1"/>
</dbReference>
<name>A0A3N0J0E2_9ACTN</name>
<dbReference type="Proteomes" id="UP000253817">
    <property type="component" value="Unassembled WGS sequence"/>
</dbReference>
<keyword evidence="2" id="KW-0548">Nucleotidyltransferase</keyword>
<dbReference type="OrthoDB" id="179763at2"/>